<dbReference type="HOGENOM" id="CLU_097238_0_0_1"/>
<evidence type="ECO:0000313" key="3">
    <source>
        <dbReference type="Proteomes" id="UP000006753"/>
    </source>
</evidence>
<dbReference type="OrthoDB" id="4093325at2759"/>
<dbReference type="RefSeq" id="XP_007290966.1">
    <property type="nucleotide sequence ID" value="XM_007290904.1"/>
</dbReference>
<dbReference type="InParanoid" id="K1WMA8"/>
<proteinExistence type="predicted"/>
<keyword evidence="3" id="KW-1185">Reference proteome</keyword>
<accession>K1WMA8</accession>
<keyword evidence="1" id="KW-0732">Signal</keyword>
<evidence type="ECO:0000256" key="1">
    <source>
        <dbReference type="SAM" id="SignalP"/>
    </source>
</evidence>
<reference evidence="2 3" key="1">
    <citation type="journal article" date="2012" name="BMC Genomics">
        <title>Sequencing the genome of Marssonina brunnea reveals fungus-poplar co-evolution.</title>
        <authorList>
            <person name="Zhu S."/>
            <person name="Cao Y.-Z."/>
            <person name="Jiang C."/>
            <person name="Tan B.-Y."/>
            <person name="Wang Z."/>
            <person name="Feng S."/>
            <person name="Zhang L."/>
            <person name="Su X.-H."/>
            <person name="Brejova B."/>
            <person name="Vinar T."/>
            <person name="Xu M."/>
            <person name="Wang M.-X."/>
            <person name="Zhang S.-G."/>
            <person name="Huang M.-R."/>
            <person name="Wu R."/>
            <person name="Zhou Y."/>
        </authorList>
    </citation>
    <scope>NUCLEOTIDE SEQUENCE [LARGE SCALE GENOMIC DNA]</scope>
    <source>
        <strain evidence="2 3">MB_m1</strain>
    </source>
</reference>
<name>K1WMA8_MARBU</name>
<feature type="chain" id="PRO_5003853022" evidence="1">
    <location>
        <begin position="20"/>
        <end position="222"/>
    </location>
</feature>
<sequence>MRFSASILGALSVAHLAAAAPIWGALIGGAASIVLPLLPSKKKEEPQPDTQPDDTLSTPQYFSLSSLKSGFAFDRASLSASSSNLYTNLLSQGASCENGDDPGFATLTIDPDRVLYLYTGSGPAQQFYVDRSKMGQGKLGYTTGDQSPPGNAESQGWELVDGILTFDGAGLIACPSNTIEDAWTVWVSSGNKEPGGNAGCTTFDARANYLAEGDLSLCTYTE</sequence>
<protein>
    <submittedName>
        <fullName evidence="2">Cell wall protein PhiA</fullName>
    </submittedName>
</protein>
<dbReference type="KEGG" id="mbe:MBM_03077"/>
<dbReference type="GeneID" id="18759012"/>
<feature type="signal peptide" evidence="1">
    <location>
        <begin position="1"/>
        <end position="19"/>
    </location>
</feature>
<dbReference type="Proteomes" id="UP000006753">
    <property type="component" value="Unassembled WGS sequence"/>
</dbReference>
<organism evidence="2 3">
    <name type="scientific">Marssonina brunnea f. sp. multigermtubi (strain MB_m1)</name>
    <name type="common">Marssonina leaf spot fungus</name>
    <dbReference type="NCBI Taxonomy" id="1072389"/>
    <lineage>
        <taxon>Eukaryota</taxon>
        <taxon>Fungi</taxon>
        <taxon>Dikarya</taxon>
        <taxon>Ascomycota</taxon>
        <taxon>Pezizomycotina</taxon>
        <taxon>Leotiomycetes</taxon>
        <taxon>Helotiales</taxon>
        <taxon>Drepanopezizaceae</taxon>
        <taxon>Drepanopeziza</taxon>
    </lineage>
</organism>
<dbReference type="eggNOG" id="ENOG502SNZ2">
    <property type="taxonomic scope" value="Eukaryota"/>
</dbReference>
<dbReference type="OMA" id="WSIWADA"/>
<dbReference type="AlphaFoldDB" id="K1WMA8"/>
<gene>
    <name evidence="2" type="ORF">MBM_03077</name>
</gene>
<evidence type="ECO:0000313" key="2">
    <source>
        <dbReference type="EMBL" id="EKD18835.1"/>
    </source>
</evidence>
<dbReference type="EMBL" id="JH921432">
    <property type="protein sequence ID" value="EKD18835.1"/>
    <property type="molecule type" value="Genomic_DNA"/>
</dbReference>